<dbReference type="SUPFAM" id="SSF50249">
    <property type="entry name" value="Nucleic acid-binding proteins"/>
    <property type="match status" value="3"/>
</dbReference>
<comment type="caution">
    <text evidence="1">The sequence shown here is derived from an EMBL/GenBank/DDBJ whole genome shotgun (WGS) entry which is preliminary data.</text>
</comment>
<protein>
    <recommendedName>
        <fullName evidence="3">DUF2240 family protein</fullName>
    </recommendedName>
</protein>
<dbReference type="AlphaFoldDB" id="A0A429GIA3"/>
<evidence type="ECO:0008006" key="3">
    <source>
        <dbReference type="Google" id="ProtNLM"/>
    </source>
</evidence>
<gene>
    <name evidence="1" type="ORF">D6D85_09790</name>
</gene>
<evidence type="ECO:0000313" key="1">
    <source>
        <dbReference type="EMBL" id="RSN73564.1"/>
    </source>
</evidence>
<dbReference type="Proteomes" id="UP000277582">
    <property type="component" value="Unassembled WGS sequence"/>
</dbReference>
<reference evidence="1 2" key="1">
    <citation type="submission" date="2018-10" db="EMBL/GenBank/DDBJ databases">
        <title>Co-occurring genomic capacity for anaerobic methane metabolism and dissimilatory sulfite reduction discovered in the Korarchaeota.</title>
        <authorList>
            <person name="Mckay L.J."/>
            <person name="Dlakic M."/>
            <person name="Fields M.W."/>
            <person name="Delmont T.O."/>
            <person name="Eren A.M."/>
            <person name="Jay Z.J."/>
            <person name="Klingelsmith K.B."/>
            <person name="Rusch D.B."/>
            <person name="Inskeep W.P."/>
        </authorList>
    </citation>
    <scope>NUCLEOTIDE SEQUENCE [LARGE SCALE GENOMIC DNA]</scope>
    <source>
        <strain evidence="1 2">MDKW</strain>
    </source>
</reference>
<dbReference type="RefSeq" id="WP_125671803.1">
    <property type="nucleotide sequence ID" value="NZ_RCOS01000113.1"/>
</dbReference>
<accession>A0A429GIA3</accession>
<evidence type="ECO:0000313" key="2">
    <source>
        <dbReference type="Proteomes" id="UP000277582"/>
    </source>
</evidence>
<sequence length="576" mass="64744">MNDELEFIVEEISRKSGKSKEEIWNMVRKYVAEYDGILREDGAVYLVAHDLGVKLEQKAEKIKGPEIIPLEKVVPGMRRAMIRGRIIRMIGVVPYISRDGEKTERAEFFISDGKKTARAVVWSKGIVDRIKKGEIQEGDVVMISRARIGRRGEEISINIDSESEINVLEGEFPEYPTPSARILSVAEILSEEFPLPEVDVRGILSNIFQPAEFSKKDGETGRRVTLTLRDEKTGDEIRVVFWNEKVDLLSGVQINSPVVLKNMRIRERNGSIELHSTALTEVFVEGPQTSGFFKGEIIYLSKIRDIALRNGSKKMLYFIIKKNGELLPGRAWDDAAEMLSRTRVPCLVEIKDAYTVKLGDRDFLSIDKGSKIRIIESRTESGAFMDYSTAKGIIYTKTSISEAIGGLVEVRGLVSYVGDIFIRWYCEKCGERVEREYGKFICPNCGDTTGLPRPSLTIFIDDGTGVAKAVITGKDVEQVVKKSVEEMLEEIDMKGLELDRYSPDDLRNKLNGEEVIVRGSARIGNDGVPRIIVEEMEAPKVEYEISFLTNRVRNMITELSKGGDRFDQSDSGEQGA</sequence>
<dbReference type="OrthoDB" id="6262at2157"/>
<name>A0A429GIA3_9CREN</name>
<dbReference type="InterPro" id="IPR012340">
    <property type="entry name" value="NA-bd_OB-fold"/>
</dbReference>
<dbReference type="EMBL" id="RCOS01000113">
    <property type="protein sequence ID" value="RSN73564.1"/>
    <property type="molecule type" value="Genomic_DNA"/>
</dbReference>
<proteinExistence type="predicted"/>
<organism evidence="1 2">
    <name type="scientific">Candidatus Methanodesulfokora washburnensis</name>
    <dbReference type="NCBI Taxonomy" id="2478471"/>
    <lineage>
        <taxon>Archaea</taxon>
        <taxon>Thermoproteota</taxon>
        <taxon>Candidatus Korarchaeia</taxon>
        <taxon>Candidatus Korarchaeia incertae sedis</taxon>
        <taxon>Candidatus Methanodesulfokora</taxon>
    </lineage>
</organism>
<dbReference type="Gene3D" id="2.40.50.140">
    <property type="entry name" value="Nucleic acid-binding proteins"/>
    <property type="match status" value="3"/>
</dbReference>
<keyword evidence="2" id="KW-1185">Reference proteome</keyword>